<feature type="region of interest" description="Disordered" evidence="1">
    <location>
        <begin position="80"/>
        <end position="143"/>
    </location>
</feature>
<evidence type="ECO:0000256" key="1">
    <source>
        <dbReference type="SAM" id="MobiDB-lite"/>
    </source>
</evidence>
<dbReference type="Proteomes" id="UP000785759">
    <property type="component" value="Unassembled WGS sequence"/>
</dbReference>
<organism evidence="2 3">
    <name type="scientific">Levilactobacillus brevis</name>
    <name type="common">Lactobacillus brevis</name>
    <dbReference type="NCBI Taxonomy" id="1580"/>
    <lineage>
        <taxon>Bacteria</taxon>
        <taxon>Bacillati</taxon>
        <taxon>Bacillota</taxon>
        <taxon>Bacilli</taxon>
        <taxon>Lactobacillales</taxon>
        <taxon>Lactobacillaceae</taxon>
        <taxon>Levilactobacillus</taxon>
    </lineage>
</organism>
<reference evidence="2" key="1">
    <citation type="submission" date="2018-05" db="EMBL/GenBank/DDBJ databases">
        <title>Genome Comparison of Lactic Acid Bacteria Isolated from non-Wheat Sourdough.</title>
        <authorList>
            <person name="Rice T."/>
            <person name="Axel C."/>
            <person name="Lynch K.M."/>
            <person name="Benz C."/>
            <person name="Arendt E.K."/>
            <person name="Coffey A."/>
        </authorList>
    </citation>
    <scope>NUCLEOTIDE SEQUENCE</scope>
    <source>
        <strain evidence="2">TR055</strain>
    </source>
</reference>
<gene>
    <name evidence="2" type="ORF">DIS17_03740</name>
</gene>
<protein>
    <submittedName>
        <fullName evidence="2">Uncharacterized protein</fullName>
    </submittedName>
</protein>
<feature type="compositionally biased region" description="Polar residues" evidence="1">
    <location>
        <begin position="102"/>
        <end position="121"/>
    </location>
</feature>
<name>A0AAJ5FJD9_LEVBR</name>
<evidence type="ECO:0000313" key="3">
    <source>
        <dbReference type="Proteomes" id="UP000785759"/>
    </source>
</evidence>
<sequence>MIALGFFHTKVIGTSRNEDHVVRTRYFQQLLIFSFVPMMLIFGTELTVKADSVNTKGTMTSESGSGTSLQHNNIVTIYSTKSDSNSDSQLSSMTQKDRSVSVPANTGLGTTVTRGSSVASKDNTEEALTGSAEQEKLIGTTSN</sequence>
<proteinExistence type="predicted"/>
<accession>A0AAJ5FJD9</accession>
<dbReference type="EMBL" id="QFDK01000003">
    <property type="protein sequence ID" value="TOZ05067.1"/>
    <property type="molecule type" value="Genomic_DNA"/>
</dbReference>
<dbReference type="AlphaFoldDB" id="A0AAJ5FJD9"/>
<comment type="caution">
    <text evidence="2">The sequence shown here is derived from an EMBL/GenBank/DDBJ whole genome shotgun (WGS) entry which is preliminary data.</text>
</comment>
<feature type="compositionally biased region" description="Low complexity" evidence="1">
    <location>
        <begin position="80"/>
        <end position="92"/>
    </location>
</feature>
<evidence type="ECO:0000313" key="2">
    <source>
        <dbReference type="EMBL" id="TOZ05067.1"/>
    </source>
</evidence>